<evidence type="ECO:0000256" key="2">
    <source>
        <dbReference type="ARBA" id="ARBA00022448"/>
    </source>
</evidence>
<dbReference type="Pfam" id="PF00005">
    <property type="entry name" value="ABC_tran"/>
    <property type="match status" value="1"/>
</dbReference>
<comment type="similarity">
    <text evidence="1">Belongs to the ABC transporter superfamily.</text>
</comment>
<dbReference type="PANTHER" id="PTHR42781:SF4">
    <property type="entry name" value="SPERMIDINE_PUTRESCINE IMPORT ATP-BINDING PROTEIN POTA"/>
    <property type="match status" value="1"/>
</dbReference>
<dbReference type="InterPro" id="IPR017871">
    <property type="entry name" value="ABC_transporter-like_CS"/>
</dbReference>
<keyword evidence="7" id="KW-1185">Reference proteome</keyword>
<evidence type="ECO:0000256" key="4">
    <source>
        <dbReference type="ARBA" id="ARBA00022840"/>
    </source>
</evidence>
<gene>
    <name evidence="6" type="ORF">ABB55_17375</name>
</gene>
<dbReference type="InterPro" id="IPR003593">
    <property type="entry name" value="AAA+_ATPase"/>
</dbReference>
<dbReference type="SUPFAM" id="SSF50331">
    <property type="entry name" value="MOP-like"/>
    <property type="match status" value="1"/>
</dbReference>
<dbReference type="PROSITE" id="PS00211">
    <property type="entry name" value="ABC_TRANSPORTER_1"/>
    <property type="match status" value="1"/>
</dbReference>
<evidence type="ECO:0000313" key="7">
    <source>
        <dbReference type="Proteomes" id="UP000048984"/>
    </source>
</evidence>
<dbReference type="InterPro" id="IPR013611">
    <property type="entry name" value="Transp-assoc_OB_typ2"/>
</dbReference>
<evidence type="ECO:0000313" key="6">
    <source>
        <dbReference type="EMBL" id="KPL53760.1"/>
    </source>
</evidence>
<keyword evidence="4" id="KW-0067">ATP-binding</keyword>
<dbReference type="Proteomes" id="UP000048984">
    <property type="component" value="Unassembled WGS sequence"/>
</dbReference>
<evidence type="ECO:0000256" key="1">
    <source>
        <dbReference type="ARBA" id="ARBA00005417"/>
    </source>
</evidence>
<feature type="domain" description="ABC transporter" evidence="5">
    <location>
        <begin position="15"/>
        <end position="245"/>
    </location>
</feature>
<dbReference type="Pfam" id="PF08402">
    <property type="entry name" value="TOBE_2"/>
    <property type="match status" value="1"/>
</dbReference>
<dbReference type="InterPro" id="IPR008995">
    <property type="entry name" value="Mo/tungstate-bd_C_term_dom"/>
</dbReference>
<dbReference type="GO" id="GO:0043190">
    <property type="term" value="C:ATP-binding cassette (ABC) transporter complex"/>
    <property type="evidence" value="ECO:0007669"/>
    <property type="project" value="InterPro"/>
</dbReference>
<dbReference type="SUPFAM" id="SSF52540">
    <property type="entry name" value="P-loop containing nucleoside triphosphate hydrolases"/>
    <property type="match status" value="1"/>
</dbReference>
<accession>A0A0P6W3K9</accession>
<comment type="caution">
    <text evidence="6">The sequence shown here is derived from an EMBL/GenBank/DDBJ whole genome shotgun (WGS) entry which is preliminary data.</text>
</comment>
<dbReference type="GO" id="GO:0015847">
    <property type="term" value="P:putrescine transport"/>
    <property type="evidence" value="ECO:0007669"/>
    <property type="project" value="UniProtKB-ARBA"/>
</dbReference>
<dbReference type="SMART" id="SM00382">
    <property type="entry name" value="AAA"/>
    <property type="match status" value="1"/>
</dbReference>
<protein>
    <recommendedName>
        <fullName evidence="5">ABC transporter domain-containing protein</fullName>
    </recommendedName>
</protein>
<dbReference type="AlphaFoldDB" id="A0A0P6W3K9"/>
<sequence length="368" mass="39172">MPPVGSGEAMAGAAIRIEGLSKRYGDFVAVDNVSLDIAPGEFVTLLGLSGSGKTTTLMAVAGFVEPDAGRIAIDGRDIVDLPPEKRNLGVVFQSYALFPHLNVFENVAFPLRMRKRPAGEIEAEVKRLLGTVHLEAFADRKIAALSGGQQQRVALARALVFAPPVLLMDEPLGALDRSLRDELQTEIKRIQRDLGVTVIYVTHDQEEALALSDRIAVMAGGTICQLATPDEIYERPRNAFVASFVGESNAFDVRLTGPAVAGCQPVEIGGLAFTAIRQEDISGERGLMVIRPEAITLAGAPAPAGNVIAGRIVAREFLGATIRLSIVTALGTFLVRQPRTAPAARAGLDETVHLSWNAADALLFAPRP</sequence>
<dbReference type="EMBL" id="LJYW01000001">
    <property type="protein sequence ID" value="KPL53760.1"/>
    <property type="molecule type" value="Genomic_DNA"/>
</dbReference>
<dbReference type="PANTHER" id="PTHR42781">
    <property type="entry name" value="SPERMIDINE/PUTRESCINE IMPORT ATP-BINDING PROTEIN POTA"/>
    <property type="match status" value="1"/>
</dbReference>
<dbReference type="InterPro" id="IPR003439">
    <property type="entry name" value="ABC_transporter-like_ATP-bd"/>
</dbReference>
<reference evidence="6 7" key="1">
    <citation type="submission" date="2015-09" db="EMBL/GenBank/DDBJ databases">
        <authorList>
            <person name="Jackson K.R."/>
            <person name="Lunt B.L."/>
            <person name="Fisher J.N.B."/>
            <person name="Gardner A.V."/>
            <person name="Bailey M.E."/>
            <person name="Deus L.M."/>
            <person name="Earl A.S."/>
            <person name="Gibby P.D."/>
            <person name="Hartmann K.A."/>
            <person name="Liu J.E."/>
            <person name="Manci A.M."/>
            <person name="Nielsen D.A."/>
            <person name="Solomon M.B."/>
            <person name="Breakwell D.P."/>
            <person name="Burnett S.H."/>
            <person name="Grose J.H."/>
        </authorList>
    </citation>
    <scope>NUCLEOTIDE SEQUENCE [LARGE SCALE GENOMIC DNA]</scope>
    <source>
        <strain evidence="6 7">16</strain>
    </source>
</reference>
<reference evidence="6 7" key="2">
    <citation type="submission" date="2015-10" db="EMBL/GenBank/DDBJ databases">
        <title>Draft Genome Sequence of Prosthecomicrobium hirschii ATCC 27832.</title>
        <authorList>
            <person name="Daniel J."/>
            <person name="Givan S.A."/>
            <person name="Brun Y.V."/>
            <person name="Brown P.J."/>
        </authorList>
    </citation>
    <scope>NUCLEOTIDE SEQUENCE [LARGE SCALE GENOMIC DNA]</scope>
    <source>
        <strain evidence="6 7">16</strain>
    </source>
</reference>
<keyword evidence="2" id="KW-0813">Transport</keyword>
<keyword evidence="3" id="KW-0547">Nucleotide-binding</keyword>
<evidence type="ECO:0000256" key="3">
    <source>
        <dbReference type="ARBA" id="ARBA00022741"/>
    </source>
</evidence>
<dbReference type="GO" id="GO:0005524">
    <property type="term" value="F:ATP binding"/>
    <property type="evidence" value="ECO:0007669"/>
    <property type="project" value="UniProtKB-KW"/>
</dbReference>
<evidence type="ECO:0000259" key="5">
    <source>
        <dbReference type="PROSITE" id="PS50893"/>
    </source>
</evidence>
<dbReference type="FunFam" id="3.40.50.300:FF:000133">
    <property type="entry name" value="Spermidine/putrescine import ATP-binding protein PotA"/>
    <property type="match status" value="1"/>
</dbReference>
<dbReference type="GO" id="GO:0016887">
    <property type="term" value="F:ATP hydrolysis activity"/>
    <property type="evidence" value="ECO:0007669"/>
    <property type="project" value="InterPro"/>
</dbReference>
<proteinExistence type="inferred from homology"/>
<dbReference type="Gene3D" id="2.40.50.100">
    <property type="match status" value="1"/>
</dbReference>
<dbReference type="InterPro" id="IPR050093">
    <property type="entry name" value="ABC_SmlMolc_Importer"/>
</dbReference>
<dbReference type="InterPro" id="IPR027417">
    <property type="entry name" value="P-loop_NTPase"/>
</dbReference>
<dbReference type="PROSITE" id="PS50893">
    <property type="entry name" value="ABC_TRANSPORTER_2"/>
    <property type="match status" value="1"/>
</dbReference>
<dbReference type="Gene3D" id="3.40.50.300">
    <property type="entry name" value="P-loop containing nucleotide triphosphate hydrolases"/>
    <property type="match status" value="1"/>
</dbReference>
<dbReference type="STRING" id="665126.ABB55_17375"/>
<name>A0A0P6W3K9_9HYPH</name>
<dbReference type="GO" id="GO:0022857">
    <property type="term" value="F:transmembrane transporter activity"/>
    <property type="evidence" value="ECO:0007669"/>
    <property type="project" value="InterPro"/>
</dbReference>
<organism evidence="6 7">
    <name type="scientific">Prosthecodimorpha hirschii</name>
    <dbReference type="NCBI Taxonomy" id="665126"/>
    <lineage>
        <taxon>Bacteria</taxon>
        <taxon>Pseudomonadati</taxon>
        <taxon>Pseudomonadota</taxon>
        <taxon>Alphaproteobacteria</taxon>
        <taxon>Hyphomicrobiales</taxon>
        <taxon>Ancalomicrobiaceae</taxon>
        <taxon>Prosthecodimorpha</taxon>
    </lineage>
</organism>